<dbReference type="InterPro" id="IPR000595">
    <property type="entry name" value="cNMP-bd_dom"/>
</dbReference>
<sequence>MQRLIAHISKFVELTEEDRETILSLMQYQEVKKKEYLLRQDAICNANYFILKGVFRKYYIDEKGSEQIIHFGIDNWWITDYDSLDRRIPSQYFIQAVEHAEVAVLDWRVQEELFAKIPALERYFRLILQRAYAASMQRIRYIYDFTGEERYYHFSSLYPEFLQRIPQYMVASYLGFTPEFLSKIRAKKI</sequence>
<dbReference type="PROSITE" id="PS50042">
    <property type="entry name" value="CNMP_BINDING_3"/>
    <property type="match status" value="1"/>
</dbReference>
<dbReference type="Proteomes" id="UP000199045">
    <property type="component" value="Unassembled WGS sequence"/>
</dbReference>
<organism evidence="2 3">
    <name type="scientific">Chitinophaga filiformis</name>
    <name type="common">Myxococcus filiformis</name>
    <name type="synonym">Flexibacter filiformis</name>
    <dbReference type="NCBI Taxonomy" id="104663"/>
    <lineage>
        <taxon>Bacteria</taxon>
        <taxon>Pseudomonadati</taxon>
        <taxon>Bacteroidota</taxon>
        <taxon>Chitinophagia</taxon>
        <taxon>Chitinophagales</taxon>
        <taxon>Chitinophagaceae</taxon>
        <taxon>Chitinophaga</taxon>
    </lineage>
</organism>
<gene>
    <name evidence="2" type="ORF">SAMN04488121_103255</name>
</gene>
<dbReference type="STRING" id="104663.SAMN04488121_103255"/>
<accession>A0A1G7QZP2</accession>
<evidence type="ECO:0000259" key="1">
    <source>
        <dbReference type="PROSITE" id="PS50042"/>
    </source>
</evidence>
<dbReference type="Gene3D" id="2.60.120.10">
    <property type="entry name" value="Jelly Rolls"/>
    <property type="match status" value="1"/>
</dbReference>
<dbReference type="RefSeq" id="WP_089832650.1">
    <property type="nucleotide sequence ID" value="NZ_FNBN01000003.1"/>
</dbReference>
<dbReference type="InterPro" id="IPR014710">
    <property type="entry name" value="RmlC-like_jellyroll"/>
</dbReference>
<dbReference type="SUPFAM" id="SSF51206">
    <property type="entry name" value="cAMP-binding domain-like"/>
    <property type="match status" value="1"/>
</dbReference>
<dbReference type="GO" id="GO:0016301">
    <property type="term" value="F:kinase activity"/>
    <property type="evidence" value="ECO:0007669"/>
    <property type="project" value="UniProtKB-KW"/>
</dbReference>
<protein>
    <submittedName>
        <fullName evidence="2">cAMP-binding domain of CRP or a regulatory subunit of cAMP-dependent protein kinases</fullName>
    </submittedName>
</protein>
<evidence type="ECO:0000313" key="2">
    <source>
        <dbReference type="EMBL" id="SDG04002.1"/>
    </source>
</evidence>
<proteinExistence type="predicted"/>
<dbReference type="EMBL" id="FNBN01000003">
    <property type="protein sequence ID" value="SDG04002.1"/>
    <property type="molecule type" value="Genomic_DNA"/>
</dbReference>
<feature type="domain" description="Cyclic nucleotide-binding" evidence="1">
    <location>
        <begin position="10"/>
        <end position="69"/>
    </location>
</feature>
<evidence type="ECO:0000313" key="3">
    <source>
        <dbReference type="Proteomes" id="UP000199045"/>
    </source>
</evidence>
<reference evidence="2 3" key="1">
    <citation type="submission" date="2016-10" db="EMBL/GenBank/DDBJ databases">
        <authorList>
            <person name="de Groot N.N."/>
        </authorList>
    </citation>
    <scope>NUCLEOTIDE SEQUENCE [LARGE SCALE GENOMIC DNA]</scope>
    <source>
        <strain evidence="2 3">DSM 527</strain>
    </source>
</reference>
<dbReference type="InterPro" id="IPR018490">
    <property type="entry name" value="cNMP-bd_dom_sf"/>
</dbReference>
<dbReference type="CDD" id="cd00038">
    <property type="entry name" value="CAP_ED"/>
    <property type="match status" value="1"/>
</dbReference>
<dbReference type="Pfam" id="PF00027">
    <property type="entry name" value="cNMP_binding"/>
    <property type="match status" value="1"/>
</dbReference>
<keyword evidence="2" id="KW-0808">Transferase</keyword>
<dbReference type="OrthoDB" id="9152304at2"/>
<dbReference type="AlphaFoldDB" id="A0A1G7QZP2"/>
<name>A0A1G7QZP2_CHIFI</name>
<keyword evidence="2" id="KW-0418">Kinase</keyword>